<dbReference type="Proteomes" id="UP000193467">
    <property type="component" value="Unassembled WGS sequence"/>
</dbReference>
<evidence type="ECO:0000313" key="1">
    <source>
        <dbReference type="EMBL" id="ORY89386.1"/>
    </source>
</evidence>
<accession>A0A1Y2FZ52</accession>
<proteinExistence type="predicted"/>
<reference evidence="1 2" key="1">
    <citation type="submission" date="2016-07" db="EMBL/GenBank/DDBJ databases">
        <title>Pervasive Adenine N6-methylation of Active Genes in Fungi.</title>
        <authorList>
            <consortium name="DOE Joint Genome Institute"/>
            <person name="Mondo S.J."/>
            <person name="Dannebaum R.O."/>
            <person name="Kuo R.C."/>
            <person name="Labutti K."/>
            <person name="Haridas S."/>
            <person name="Kuo A."/>
            <person name="Salamov A."/>
            <person name="Ahrendt S.R."/>
            <person name="Lipzen A."/>
            <person name="Sullivan W."/>
            <person name="Andreopoulos W.B."/>
            <person name="Clum A."/>
            <person name="Lindquist E."/>
            <person name="Daum C."/>
            <person name="Ramamoorthy G.K."/>
            <person name="Gryganskyi A."/>
            <person name="Culley D."/>
            <person name="Magnuson J.K."/>
            <person name="James T.Y."/>
            <person name="O'Malley M.A."/>
            <person name="Stajich J.E."/>
            <person name="Spatafora J.W."/>
            <person name="Visel A."/>
            <person name="Grigoriev I.V."/>
        </authorList>
    </citation>
    <scope>NUCLEOTIDE SEQUENCE [LARGE SCALE GENOMIC DNA]</scope>
    <source>
        <strain evidence="1 2">62-1032</strain>
    </source>
</reference>
<sequence length="204" mass="21488">MWSIQYSEEFLGQSLGERQAANLGDGNGQLNQTDILRYNFGDPNYGTLQESINGGSHVRYWKQNGSEADSGAWFVAASVEEPASQNHMIVPNGYDLGRDVFTGNATLSNGTISIQTNRTFSATVEWMDGFLKANSSEGINHAIATDGRVAVLTIKVTGEGSTAAAGTTSSATSLLSSSLPFTTSDRVKVLLTGALGAVAMAVLV</sequence>
<dbReference type="OrthoDB" id="2310204at2759"/>
<evidence type="ECO:0000313" key="2">
    <source>
        <dbReference type="Proteomes" id="UP000193467"/>
    </source>
</evidence>
<dbReference type="AlphaFoldDB" id="A0A1Y2FZ52"/>
<dbReference type="InParanoid" id="A0A1Y2FZ52"/>
<dbReference type="EMBL" id="MCGR01000006">
    <property type="protein sequence ID" value="ORY89386.1"/>
    <property type="molecule type" value="Genomic_DNA"/>
</dbReference>
<keyword evidence="2" id="KW-1185">Reference proteome</keyword>
<protein>
    <submittedName>
        <fullName evidence="1">Uncharacterized protein</fullName>
    </submittedName>
</protein>
<gene>
    <name evidence="1" type="ORF">BCR35DRAFT_300550</name>
</gene>
<organism evidence="1 2">
    <name type="scientific">Leucosporidium creatinivorum</name>
    <dbReference type="NCBI Taxonomy" id="106004"/>
    <lineage>
        <taxon>Eukaryota</taxon>
        <taxon>Fungi</taxon>
        <taxon>Dikarya</taxon>
        <taxon>Basidiomycota</taxon>
        <taxon>Pucciniomycotina</taxon>
        <taxon>Microbotryomycetes</taxon>
        <taxon>Leucosporidiales</taxon>
        <taxon>Leucosporidium</taxon>
    </lineage>
</organism>
<comment type="caution">
    <text evidence="1">The sequence shown here is derived from an EMBL/GenBank/DDBJ whole genome shotgun (WGS) entry which is preliminary data.</text>
</comment>
<name>A0A1Y2FZ52_9BASI</name>
<dbReference type="STRING" id="106004.A0A1Y2FZ52"/>